<evidence type="ECO:0000256" key="2">
    <source>
        <dbReference type="SAM" id="Phobius"/>
    </source>
</evidence>
<feature type="transmembrane region" description="Helical" evidence="2">
    <location>
        <begin position="298"/>
        <end position="320"/>
    </location>
</feature>
<feature type="transmembrane region" description="Helical" evidence="2">
    <location>
        <begin position="326"/>
        <end position="346"/>
    </location>
</feature>
<name>A0A7C8N520_ORBOL</name>
<feature type="transmembrane region" description="Helical" evidence="2">
    <location>
        <begin position="400"/>
        <end position="421"/>
    </location>
</feature>
<keyword evidence="2" id="KW-0812">Transmembrane</keyword>
<gene>
    <name evidence="3" type="ORF">TWF102_000979</name>
</gene>
<comment type="caution">
    <text evidence="3">The sequence shown here is derived from an EMBL/GenBank/DDBJ whole genome shotgun (WGS) entry which is preliminary data.</text>
</comment>
<evidence type="ECO:0000313" key="4">
    <source>
        <dbReference type="Proteomes" id="UP000475325"/>
    </source>
</evidence>
<proteinExistence type="predicted"/>
<dbReference type="Proteomes" id="UP000475325">
    <property type="component" value="Unassembled WGS sequence"/>
</dbReference>
<organism evidence="3 4">
    <name type="scientific">Orbilia oligospora</name>
    <name type="common">Nematode-trapping fungus</name>
    <name type="synonym">Arthrobotrys oligospora</name>
    <dbReference type="NCBI Taxonomy" id="2813651"/>
    <lineage>
        <taxon>Eukaryota</taxon>
        <taxon>Fungi</taxon>
        <taxon>Dikarya</taxon>
        <taxon>Ascomycota</taxon>
        <taxon>Pezizomycotina</taxon>
        <taxon>Orbiliomycetes</taxon>
        <taxon>Orbiliales</taxon>
        <taxon>Orbiliaceae</taxon>
        <taxon>Orbilia</taxon>
    </lineage>
</organism>
<sequence length="527" mass="57058">MMLARTEFRDVKRCGNRALCKQTPSQNGNRQCSGFALGSATVPTALNTKIKCSPTGLWKHINSSFRTQLTSRVYNNYPTGRGTQPIYSSVASIASETQGFLADMAPIVNFIFGRAPEGAEEAFARVSEYLLEQWQNPSDILSVLMLLGPDIVQRSVAQLAGRVVTPCAFSFGWVAYSASALVSSLGDGRLMPDADIDETLVIGAKSGHCRSTKSWILGRLLRDFNDAVDQEMSKEVAHVPPRSSDAPSTTEKGSSAQEGPAVPARSAEHRPWEALRVTVFEFDDSSAIPGHGTPTLDWVWLLGPVTILIQIGISLIPFILHDCWDILLISVVGNFLAVLSGSLPQWSKEKWACPKNGGSTVTITQGNGSRTAMVIVGKKGVGPDLEILARGTRTHAASRLTRVATCTLALLWVLLLVTVAGMKRNSWYLMGVGIIGSAHNIIAAGAKRSPAALGLHLKQLGEPISDSSVAAVLKKVEERYEFVGSSLLDVFYPGGFRVKNDADIEFWEEAIHKRKRPNEYGVLINLG</sequence>
<dbReference type="AlphaFoldDB" id="A0A7C8N520"/>
<feature type="compositionally biased region" description="Polar residues" evidence="1">
    <location>
        <begin position="245"/>
        <end position="257"/>
    </location>
</feature>
<keyword evidence="2" id="KW-0472">Membrane</keyword>
<dbReference type="EMBL" id="WIQW01000110">
    <property type="protein sequence ID" value="KAF3083028.1"/>
    <property type="molecule type" value="Genomic_DNA"/>
</dbReference>
<protein>
    <submittedName>
        <fullName evidence="3">Uncharacterized protein</fullName>
    </submittedName>
</protein>
<feature type="region of interest" description="Disordered" evidence="1">
    <location>
        <begin position="235"/>
        <end position="268"/>
    </location>
</feature>
<evidence type="ECO:0000256" key="1">
    <source>
        <dbReference type="SAM" id="MobiDB-lite"/>
    </source>
</evidence>
<keyword evidence="2" id="KW-1133">Transmembrane helix</keyword>
<evidence type="ECO:0000313" key="3">
    <source>
        <dbReference type="EMBL" id="KAF3083028.1"/>
    </source>
</evidence>
<accession>A0A7C8N520</accession>
<reference evidence="3 4" key="1">
    <citation type="submission" date="2019-06" db="EMBL/GenBank/DDBJ databases">
        <authorList>
            <person name="Palmer J.M."/>
        </authorList>
    </citation>
    <scope>NUCLEOTIDE SEQUENCE [LARGE SCALE GENOMIC DNA]</scope>
    <source>
        <strain evidence="3 4">TWF102</strain>
    </source>
</reference>